<evidence type="ECO:0000313" key="4">
    <source>
        <dbReference type="EMBL" id="TCL40218.1"/>
    </source>
</evidence>
<dbReference type="InterPro" id="IPR007394">
    <property type="entry name" value="UPF0122"/>
</dbReference>
<dbReference type="Proteomes" id="UP000295063">
    <property type="component" value="Unassembled WGS sequence"/>
</dbReference>
<evidence type="ECO:0000313" key="5">
    <source>
        <dbReference type="Proteomes" id="UP000295063"/>
    </source>
</evidence>
<organism evidence="4 5">
    <name type="scientific">Anaerospora hongkongensis</name>
    <dbReference type="NCBI Taxonomy" id="244830"/>
    <lineage>
        <taxon>Bacteria</taxon>
        <taxon>Bacillati</taxon>
        <taxon>Bacillota</taxon>
        <taxon>Negativicutes</taxon>
        <taxon>Selenomonadales</taxon>
        <taxon>Sporomusaceae</taxon>
        <taxon>Anaerospora</taxon>
    </lineage>
</organism>
<dbReference type="OrthoDB" id="6392at2"/>
<comment type="function">
    <text evidence="2 3">Might take part in the signal recognition particle (SRP) pathway. This is inferred from the conservation of its genetic proximity to ftsY/ffh. May be a regulatory protein.</text>
</comment>
<comment type="similarity">
    <text evidence="1 3">Belongs to the UPF0122 family.</text>
</comment>
<gene>
    <name evidence="4" type="ORF">EV210_101419</name>
</gene>
<dbReference type="EMBL" id="SLUI01000001">
    <property type="protein sequence ID" value="TCL40218.1"/>
    <property type="molecule type" value="Genomic_DNA"/>
</dbReference>
<name>A0A4R1Q3Y1_9FIRM</name>
<evidence type="ECO:0000256" key="1">
    <source>
        <dbReference type="ARBA" id="ARBA00008720"/>
    </source>
</evidence>
<dbReference type="InterPro" id="IPR036388">
    <property type="entry name" value="WH-like_DNA-bd_sf"/>
</dbReference>
<dbReference type="SUPFAM" id="SSF88659">
    <property type="entry name" value="Sigma3 and sigma4 domains of RNA polymerase sigma factors"/>
    <property type="match status" value="1"/>
</dbReference>
<dbReference type="AlphaFoldDB" id="A0A4R1Q3Y1"/>
<dbReference type="HAMAP" id="MF_00245">
    <property type="entry name" value="UPF0122"/>
    <property type="match status" value="1"/>
</dbReference>
<evidence type="ECO:0000256" key="2">
    <source>
        <dbReference type="ARBA" id="ARBA00024764"/>
    </source>
</evidence>
<proteinExistence type="inferred from homology"/>
<dbReference type="RefSeq" id="WP_132074785.1">
    <property type="nucleotide sequence ID" value="NZ_DAIMLW010000093.1"/>
</dbReference>
<keyword evidence="5" id="KW-1185">Reference proteome</keyword>
<accession>A0A4R1Q3Y1</accession>
<comment type="caution">
    <text evidence="4">The sequence shown here is derived from an EMBL/GenBank/DDBJ whole genome shotgun (WGS) entry which is preliminary data.</text>
</comment>
<dbReference type="InterPro" id="IPR013324">
    <property type="entry name" value="RNA_pol_sigma_r3/r4-like"/>
</dbReference>
<reference evidence="4 5" key="1">
    <citation type="submission" date="2019-03" db="EMBL/GenBank/DDBJ databases">
        <title>Genomic Encyclopedia of Type Strains, Phase IV (KMG-IV): sequencing the most valuable type-strain genomes for metagenomic binning, comparative biology and taxonomic classification.</title>
        <authorList>
            <person name="Goeker M."/>
        </authorList>
    </citation>
    <scope>NUCLEOTIDE SEQUENCE [LARGE SCALE GENOMIC DNA]</scope>
    <source>
        <strain evidence="4 5">DSM 15969</strain>
    </source>
</reference>
<dbReference type="NCBIfam" id="NF045758">
    <property type="entry name" value="YlxM"/>
    <property type="match status" value="1"/>
</dbReference>
<dbReference type="PANTHER" id="PTHR40083">
    <property type="entry name" value="UPF0122 PROTEIN CBO2450/CLC_2298"/>
    <property type="match status" value="1"/>
</dbReference>
<protein>
    <recommendedName>
        <fullName evidence="3">UPF0122 protein EV210_101419</fullName>
    </recommendedName>
</protein>
<dbReference type="Gene3D" id="1.10.10.10">
    <property type="entry name" value="Winged helix-like DNA-binding domain superfamily/Winged helix DNA-binding domain"/>
    <property type="match status" value="1"/>
</dbReference>
<dbReference type="InterPro" id="IPR054831">
    <property type="entry name" value="UPF0122_fam_protein"/>
</dbReference>
<dbReference type="PANTHER" id="PTHR40083:SF1">
    <property type="entry name" value="UPF0122 PROTEIN YLXM"/>
    <property type="match status" value="1"/>
</dbReference>
<dbReference type="Pfam" id="PF04297">
    <property type="entry name" value="UPF0122"/>
    <property type="match status" value="1"/>
</dbReference>
<evidence type="ECO:0000256" key="3">
    <source>
        <dbReference type="HAMAP-Rule" id="MF_00245"/>
    </source>
</evidence>
<sequence>MLDKIFRIGLLFDFYGALLTDKQQYCLEMHYLRDLSLSEIADELNVSRQAVHDISRRAEQSLEEYEAKLKLVERHQRERNLLQEMHGLLHSLPPEAAKLSQIHLTLEKLEQLLD</sequence>